<reference evidence="2 3" key="1">
    <citation type="submission" date="2016-11" db="EMBL/GenBank/DDBJ databases">
        <title>Draft Genome Sequences of Nine Cyanobacterial Strains from Diverse Habitats.</title>
        <authorList>
            <person name="Zhu T."/>
            <person name="Hou S."/>
            <person name="Lu X."/>
            <person name="Hess W.R."/>
        </authorList>
    </citation>
    <scope>NUCLEOTIDE SEQUENCE [LARGE SCALE GENOMIC DNA]</scope>
    <source>
        <strain evidence="2 3">NIES-592</strain>
    </source>
</reference>
<dbReference type="AlphaFoldDB" id="A0A1U7H3H1"/>
<dbReference type="OrthoDB" id="565202at2"/>
<protein>
    <recommendedName>
        <fullName evidence="4">DUF2203 domain-containing protein</fullName>
    </recommendedName>
</protein>
<dbReference type="Proteomes" id="UP000186391">
    <property type="component" value="Unassembled WGS sequence"/>
</dbReference>
<evidence type="ECO:0008006" key="4">
    <source>
        <dbReference type="Google" id="ProtNLM"/>
    </source>
</evidence>
<keyword evidence="3" id="KW-1185">Reference proteome</keyword>
<dbReference type="RefSeq" id="WP_062243690.1">
    <property type="nucleotide sequence ID" value="NZ_MRCA01000002.1"/>
</dbReference>
<organism evidence="2 3">
    <name type="scientific">Fischerella major NIES-592</name>
    <dbReference type="NCBI Taxonomy" id="210994"/>
    <lineage>
        <taxon>Bacteria</taxon>
        <taxon>Bacillati</taxon>
        <taxon>Cyanobacteriota</taxon>
        <taxon>Cyanophyceae</taxon>
        <taxon>Nostocales</taxon>
        <taxon>Hapalosiphonaceae</taxon>
        <taxon>Fischerella</taxon>
    </lineage>
</organism>
<comment type="caution">
    <text evidence="2">The sequence shown here is derived from an EMBL/GenBank/DDBJ whole genome shotgun (WGS) entry which is preliminary data.</text>
</comment>
<feature type="coiled-coil region" evidence="1">
    <location>
        <begin position="17"/>
        <end position="51"/>
    </location>
</feature>
<gene>
    <name evidence="2" type="ORF">NIES592_06235</name>
</gene>
<name>A0A1U7H3H1_9CYAN</name>
<sequence length="122" mass="14485">MKQPQKPSEPPEEHNQELDFEQELLEVERSLAALRERHQQVQRDLRQQKQLQYKLYKLSQDKKPTPEIKAELRQIQQQLEVLEVCLESQLFSWRSIKEPFWQAIRFGGMGVIIGWILKSCAG</sequence>
<evidence type="ECO:0000256" key="1">
    <source>
        <dbReference type="SAM" id="Coils"/>
    </source>
</evidence>
<proteinExistence type="predicted"/>
<keyword evidence="1" id="KW-0175">Coiled coil</keyword>
<accession>A0A1U7H3H1</accession>
<dbReference type="EMBL" id="MRCA01000002">
    <property type="protein sequence ID" value="OKH15674.1"/>
    <property type="molecule type" value="Genomic_DNA"/>
</dbReference>
<evidence type="ECO:0000313" key="3">
    <source>
        <dbReference type="Proteomes" id="UP000186391"/>
    </source>
</evidence>
<evidence type="ECO:0000313" key="2">
    <source>
        <dbReference type="EMBL" id="OKH15674.1"/>
    </source>
</evidence>